<dbReference type="AlphaFoldDB" id="A0A9N8H8F6"/>
<accession>A0A9N8H8F6</accession>
<feature type="compositionally biased region" description="Basic and acidic residues" evidence="1">
    <location>
        <begin position="258"/>
        <end position="277"/>
    </location>
</feature>
<name>A0A9N8H8F6_9STRA</name>
<dbReference type="Pfam" id="PF20710">
    <property type="entry name" value="DUF6824"/>
    <property type="match status" value="1"/>
</dbReference>
<proteinExistence type="predicted"/>
<dbReference type="EMBL" id="CAICTM010000166">
    <property type="protein sequence ID" value="CAB9503502.1"/>
    <property type="molecule type" value="Genomic_DNA"/>
</dbReference>
<feature type="domain" description="DUF6824" evidence="2">
    <location>
        <begin position="156"/>
        <end position="243"/>
    </location>
</feature>
<evidence type="ECO:0000313" key="4">
    <source>
        <dbReference type="Proteomes" id="UP001153069"/>
    </source>
</evidence>
<keyword evidence="4" id="KW-1185">Reference proteome</keyword>
<evidence type="ECO:0000259" key="2">
    <source>
        <dbReference type="Pfam" id="PF20710"/>
    </source>
</evidence>
<feature type="region of interest" description="Disordered" evidence="1">
    <location>
        <begin position="245"/>
        <end position="383"/>
    </location>
</feature>
<gene>
    <name evidence="3" type="ORF">SEMRO_167_G074630.1</name>
</gene>
<dbReference type="InterPro" id="IPR049227">
    <property type="entry name" value="DUF6824"/>
</dbReference>
<reference evidence="3" key="1">
    <citation type="submission" date="2020-06" db="EMBL/GenBank/DDBJ databases">
        <authorList>
            <consortium name="Plant Systems Biology data submission"/>
        </authorList>
    </citation>
    <scope>NUCLEOTIDE SEQUENCE</scope>
    <source>
        <strain evidence="3">D6</strain>
    </source>
</reference>
<feature type="compositionally biased region" description="Basic and acidic residues" evidence="1">
    <location>
        <begin position="684"/>
        <end position="698"/>
    </location>
</feature>
<feature type="region of interest" description="Disordered" evidence="1">
    <location>
        <begin position="679"/>
        <end position="698"/>
    </location>
</feature>
<evidence type="ECO:0000256" key="1">
    <source>
        <dbReference type="SAM" id="MobiDB-lite"/>
    </source>
</evidence>
<feature type="compositionally biased region" description="Polar residues" evidence="1">
    <location>
        <begin position="344"/>
        <end position="382"/>
    </location>
</feature>
<dbReference type="GO" id="GO:0045893">
    <property type="term" value="P:positive regulation of DNA-templated transcription"/>
    <property type="evidence" value="ECO:0007669"/>
    <property type="project" value="TreeGrafter"/>
</dbReference>
<sequence>MNYYGNGSSSTTPRVSSLLLLRSLLNRPSTTATGTMGPPLPRQRRSLLGLHTSRNIMPFLKKHRRDHADDLTVMTESTAATVATAASSISTAAAATVVDDEQNPAGKRQRRQAAATVVQNFASWSGVGKKSKAQPRPEVLVPPRGIGPVAEPNQNDVLCGRGGRINSHEGNVQFRDIVNDTKKDYLAKSTKKLEKAHIAAGVVQTIRNMEPSGRFLKEDSDTGMWWDIGDAKAIKKVGQALREDAPDIREELDEDVDGNEKGDNGDKKTDKKPEGNKKAAPKSSPKLKPANSDGSPKKHVIVLPTTRSNKRGEDNSVGAMQPQARMLQQQQQAQQQQQLQFQQVIPSSGNSMAQVSLPGSTGTPQQQQVFPPSAQSSNSSATLRHGQFSLRGQGAMSQKAMEMMNAQQMQNGNMMMNNGGDVFGRGFNPPSEMTLGSHGSSVSGLSGFTNSQMGGSLLSGLSDGVSSLTAGDSSYRRQLAMLNSVQAQQLAAAGMNGGVNNAAALAAMNNNAALAMNMNNANNNMGPPAVGMFQNAARGPGSGNGAMGSGNGSVYSGSRGSNGFNNYSVTSRSDLSGQTMPQAAAIFGRTSSHNDLSNLIREDMSMTEHSLLGGGIRGDANNFRQLNQQYQQQQLQQQLLLQQQAQLQQQQQLQQLPQQQQQQLQAQQQQQQLEQQQLQEAEDELQRREQAEAQHLDGMDASIMSGFSYASFNNRDGRRSHKDGMDFSVFSGASLANSLAGTRASARGAAYAPASARYARGDQSVSARSHVSNYSISAMSQSIASMSLHSGASVASFSAHSAMSDFSDTLLALDLAETSSKAL</sequence>
<organism evidence="3 4">
    <name type="scientific">Seminavis robusta</name>
    <dbReference type="NCBI Taxonomy" id="568900"/>
    <lineage>
        <taxon>Eukaryota</taxon>
        <taxon>Sar</taxon>
        <taxon>Stramenopiles</taxon>
        <taxon>Ochrophyta</taxon>
        <taxon>Bacillariophyta</taxon>
        <taxon>Bacillariophyceae</taxon>
        <taxon>Bacillariophycidae</taxon>
        <taxon>Naviculales</taxon>
        <taxon>Naviculaceae</taxon>
        <taxon>Seminavis</taxon>
    </lineage>
</organism>
<dbReference type="Proteomes" id="UP001153069">
    <property type="component" value="Unassembled WGS sequence"/>
</dbReference>
<dbReference type="PANTHER" id="PTHR15572">
    <property type="entry name" value="GLIOMA TUMOR SUPPRESSOR CANDIDATE REGION GENE 1"/>
    <property type="match status" value="1"/>
</dbReference>
<feature type="compositionally biased region" description="Low complexity" evidence="1">
    <location>
        <begin position="281"/>
        <end position="292"/>
    </location>
</feature>
<evidence type="ECO:0000313" key="3">
    <source>
        <dbReference type="EMBL" id="CAB9503502.1"/>
    </source>
</evidence>
<dbReference type="PANTHER" id="PTHR15572:SF0">
    <property type="entry name" value="GLUTAMINE-RICH PROTEIN-RELATED"/>
    <property type="match status" value="1"/>
</dbReference>
<protein>
    <submittedName>
        <fullName evidence="3">Nitrilase family, member 2</fullName>
    </submittedName>
</protein>
<feature type="compositionally biased region" description="Low complexity" evidence="1">
    <location>
        <begin position="320"/>
        <end position="343"/>
    </location>
</feature>
<dbReference type="OrthoDB" id="46500at2759"/>
<dbReference type="GO" id="GO:0016514">
    <property type="term" value="C:SWI/SNF complex"/>
    <property type="evidence" value="ECO:0007669"/>
    <property type="project" value="TreeGrafter"/>
</dbReference>
<comment type="caution">
    <text evidence="3">The sequence shown here is derived from an EMBL/GenBank/DDBJ whole genome shotgun (WGS) entry which is preliminary data.</text>
</comment>
<dbReference type="InterPro" id="IPR052438">
    <property type="entry name" value="Chromatin_remod/trans_coact"/>
</dbReference>